<comment type="caution">
    <text evidence="2">The sequence shown here is derived from an EMBL/GenBank/DDBJ whole genome shotgun (WGS) entry which is preliminary data.</text>
</comment>
<evidence type="ECO:0000313" key="3">
    <source>
        <dbReference type="Proteomes" id="UP000536835"/>
    </source>
</evidence>
<sequence>MTKIAQLSAAALALTFAFGTAQAGSLNDDIKNCRAAIEEAELLGGAEFNLDFVSDKGKRSRVITLEARVVGGDNQTIECRMTRSKINEVVVIEG</sequence>
<gene>
    <name evidence="2" type="ORF">HK107_04075</name>
</gene>
<feature type="chain" id="PRO_5030643748" evidence="1">
    <location>
        <begin position="24"/>
        <end position="94"/>
    </location>
</feature>
<keyword evidence="1" id="KW-0732">Signal</keyword>
<accession>A0A7Y3RK01</accession>
<name>A0A7Y3RK01_9PROT</name>
<evidence type="ECO:0000313" key="2">
    <source>
        <dbReference type="EMBL" id="NNU15497.1"/>
    </source>
</evidence>
<dbReference type="RefSeq" id="WP_173197006.1">
    <property type="nucleotide sequence ID" value="NZ_JABFCX010000002.1"/>
</dbReference>
<proteinExistence type="predicted"/>
<dbReference type="EMBL" id="JABFCX010000002">
    <property type="protein sequence ID" value="NNU15497.1"/>
    <property type="molecule type" value="Genomic_DNA"/>
</dbReference>
<reference evidence="2 3" key="1">
    <citation type="submission" date="2020-05" db="EMBL/GenBank/DDBJ databases">
        <title>Parvularcula mediterraneae sp. nov., isolated from polypropylene straw from shallow seawater of the seashore of Laganas in Zakynthos island, Greece.</title>
        <authorList>
            <person name="Szabo I."/>
            <person name="Al-Omari J."/>
            <person name="Rado J."/>
            <person name="Szerdahelyi G.S."/>
        </authorList>
    </citation>
    <scope>NUCLEOTIDE SEQUENCE [LARGE SCALE GENOMIC DNA]</scope>
    <source>
        <strain evidence="2 3">ZS-1/3</strain>
    </source>
</reference>
<feature type="signal peptide" evidence="1">
    <location>
        <begin position="1"/>
        <end position="23"/>
    </location>
</feature>
<protein>
    <submittedName>
        <fullName evidence="2">Uncharacterized protein</fullName>
    </submittedName>
</protein>
<dbReference type="Proteomes" id="UP000536835">
    <property type="component" value="Unassembled WGS sequence"/>
</dbReference>
<organism evidence="2 3">
    <name type="scientific">Parvularcula mediterranea</name>
    <dbReference type="NCBI Taxonomy" id="2732508"/>
    <lineage>
        <taxon>Bacteria</taxon>
        <taxon>Pseudomonadati</taxon>
        <taxon>Pseudomonadota</taxon>
        <taxon>Alphaproteobacteria</taxon>
        <taxon>Parvularculales</taxon>
        <taxon>Parvularculaceae</taxon>
        <taxon>Parvularcula</taxon>
    </lineage>
</organism>
<evidence type="ECO:0000256" key="1">
    <source>
        <dbReference type="SAM" id="SignalP"/>
    </source>
</evidence>
<keyword evidence="3" id="KW-1185">Reference proteome</keyword>
<dbReference type="AlphaFoldDB" id="A0A7Y3RK01"/>